<keyword evidence="6" id="KW-0460">Magnesium</keyword>
<dbReference type="SUPFAM" id="SSF56784">
    <property type="entry name" value="HAD-like"/>
    <property type="match status" value="1"/>
</dbReference>
<keyword evidence="7" id="KW-0119">Carbohydrate metabolism</keyword>
<reference evidence="9 10" key="1">
    <citation type="submission" date="2016-10" db="EMBL/GenBank/DDBJ databases">
        <authorList>
            <person name="de Groot N.N."/>
        </authorList>
    </citation>
    <scope>NUCLEOTIDE SEQUENCE [LARGE SCALE GENOMIC DNA]</scope>
    <source>
        <strain evidence="9 10">Nm1</strain>
    </source>
</reference>
<evidence type="ECO:0000256" key="6">
    <source>
        <dbReference type="ARBA" id="ARBA00022842"/>
    </source>
</evidence>
<dbReference type="Gene3D" id="3.40.50.1000">
    <property type="entry name" value="HAD superfamily/HAD-like"/>
    <property type="match status" value="1"/>
</dbReference>
<dbReference type="PANTHER" id="PTHR43434:SF23">
    <property type="entry name" value="PHOSPHOGLYCOLATE PHOSPHATASE"/>
    <property type="match status" value="1"/>
</dbReference>
<keyword evidence="10" id="KW-1185">Reference proteome</keyword>
<evidence type="ECO:0000256" key="4">
    <source>
        <dbReference type="ARBA" id="ARBA00022723"/>
    </source>
</evidence>
<evidence type="ECO:0000313" key="9">
    <source>
        <dbReference type="EMBL" id="SDX48879.1"/>
    </source>
</evidence>
<dbReference type="InterPro" id="IPR050155">
    <property type="entry name" value="HAD-like_hydrolase_sf"/>
</dbReference>
<dbReference type="EC" id="3.1.3.18" evidence="3"/>
<organism evidence="9 10">
    <name type="scientific">Nitrosomonas halophila</name>
    <dbReference type="NCBI Taxonomy" id="44576"/>
    <lineage>
        <taxon>Bacteria</taxon>
        <taxon>Pseudomonadati</taxon>
        <taxon>Pseudomonadota</taxon>
        <taxon>Betaproteobacteria</taxon>
        <taxon>Nitrosomonadales</taxon>
        <taxon>Nitrosomonadaceae</taxon>
        <taxon>Nitrosomonas</taxon>
    </lineage>
</organism>
<dbReference type="InterPro" id="IPR041492">
    <property type="entry name" value="HAD_2"/>
</dbReference>
<evidence type="ECO:0000256" key="7">
    <source>
        <dbReference type="ARBA" id="ARBA00023277"/>
    </source>
</evidence>
<dbReference type="InterPro" id="IPR006439">
    <property type="entry name" value="HAD-SF_hydro_IA"/>
</dbReference>
<name>A0A1H3C5V9_9PROT</name>
<evidence type="ECO:0000256" key="5">
    <source>
        <dbReference type="ARBA" id="ARBA00022801"/>
    </source>
</evidence>
<evidence type="ECO:0000256" key="2">
    <source>
        <dbReference type="ARBA" id="ARBA00004818"/>
    </source>
</evidence>
<dbReference type="SFLD" id="SFLDG01129">
    <property type="entry name" value="C1.5:_HAD__Beta-PGM__Phosphata"/>
    <property type="match status" value="1"/>
</dbReference>
<dbReference type="STRING" id="44576.SAMN05421881_100257"/>
<dbReference type="PRINTS" id="PR00413">
    <property type="entry name" value="HADHALOGNASE"/>
</dbReference>
<sequence>MIEAILFDFDGTVADTAPDLGHALNRQRTARNQPPLPIEQIRTEASGGARALLRLGFNLTPEDPDYSAMREEFLIFYTEQLCQDTCLFPGIPALLAQLEQKGIPWGIVTNKPARFTQPLMRLLGLHQRAACVISGDDTPHSKPHPEPLLTACRQIAAQPSRCIYLGDDARDVQASLAAGIKPIVALYGYLGSHSAPQSWGAAELIEQPEDLLRYI</sequence>
<dbReference type="GO" id="GO:0008967">
    <property type="term" value="F:phosphoglycolate phosphatase activity"/>
    <property type="evidence" value="ECO:0007669"/>
    <property type="project" value="UniProtKB-EC"/>
</dbReference>
<evidence type="ECO:0000256" key="3">
    <source>
        <dbReference type="ARBA" id="ARBA00013078"/>
    </source>
</evidence>
<gene>
    <name evidence="9" type="ORF">SAMN05421881_100257</name>
</gene>
<evidence type="ECO:0000256" key="8">
    <source>
        <dbReference type="ARBA" id="ARBA00059247"/>
    </source>
</evidence>
<dbReference type="EMBL" id="FNOY01000002">
    <property type="protein sequence ID" value="SDX48879.1"/>
    <property type="molecule type" value="Genomic_DNA"/>
</dbReference>
<dbReference type="GO" id="GO:0006281">
    <property type="term" value="P:DNA repair"/>
    <property type="evidence" value="ECO:0007669"/>
    <property type="project" value="TreeGrafter"/>
</dbReference>
<dbReference type="Proteomes" id="UP000198640">
    <property type="component" value="Unassembled WGS sequence"/>
</dbReference>
<protein>
    <recommendedName>
        <fullName evidence="3">phosphoglycolate phosphatase</fullName>
        <ecNumber evidence="3">3.1.3.18</ecNumber>
    </recommendedName>
</protein>
<dbReference type="RefSeq" id="WP_090411123.1">
    <property type="nucleotide sequence ID" value="NZ_FNOY01000002.1"/>
</dbReference>
<dbReference type="AlphaFoldDB" id="A0A1H3C5V9"/>
<proteinExistence type="predicted"/>
<dbReference type="NCBIfam" id="TIGR01549">
    <property type="entry name" value="HAD-SF-IA-v1"/>
    <property type="match status" value="1"/>
</dbReference>
<dbReference type="Pfam" id="PF13419">
    <property type="entry name" value="HAD_2"/>
    <property type="match status" value="1"/>
</dbReference>
<comment type="pathway">
    <text evidence="2">Organic acid metabolism; glycolate biosynthesis; glycolate from 2-phosphoglycolate: step 1/1.</text>
</comment>
<dbReference type="OrthoDB" id="9776368at2"/>
<accession>A0A1H3C5V9</accession>
<dbReference type="InterPro" id="IPR023198">
    <property type="entry name" value="PGP-like_dom2"/>
</dbReference>
<dbReference type="Gene3D" id="1.10.150.240">
    <property type="entry name" value="Putative phosphatase, domain 2"/>
    <property type="match status" value="1"/>
</dbReference>
<comment type="function">
    <text evidence="8">Specifically catalyzes the dephosphorylation of 2-phosphoglycolate. Is involved in the dissimilation of the intracellular 2-phosphoglycolate formed during the DNA repair of 3'-phosphoglycolate ends, a major class of DNA lesions induced by oxidative stress.</text>
</comment>
<evidence type="ECO:0000256" key="1">
    <source>
        <dbReference type="ARBA" id="ARBA00000830"/>
    </source>
</evidence>
<evidence type="ECO:0000313" key="10">
    <source>
        <dbReference type="Proteomes" id="UP000198640"/>
    </source>
</evidence>
<dbReference type="SFLD" id="SFLDS00003">
    <property type="entry name" value="Haloacid_Dehalogenase"/>
    <property type="match status" value="1"/>
</dbReference>
<keyword evidence="5" id="KW-0378">Hydrolase</keyword>
<dbReference type="InterPro" id="IPR036412">
    <property type="entry name" value="HAD-like_sf"/>
</dbReference>
<keyword evidence="4" id="KW-0479">Metal-binding</keyword>
<dbReference type="InterPro" id="IPR023214">
    <property type="entry name" value="HAD_sf"/>
</dbReference>
<dbReference type="GO" id="GO:0005829">
    <property type="term" value="C:cytosol"/>
    <property type="evidence" value="ECO:0007669"/>
    <property type="project" value="TreeGrafter"/>
</dbReference>
<dbReference type="GO" id="GO:0046872">
    <property type="term" value="F:metal ion binding"/>
    <property type="evidence" value="ECO:0007669"/>
    <property type="project" value="UniProtKB-KW"/>
</dbReference>
<dbReference type="FunFam" id="3.40.50.1000:FF:000022">
    <property type="entry name" value="Phosphoglycolate phosphatase"/>
    <property type="match status" value="1"/>
</dbReference>
<dbReference type="PANTHER" id="PTHR43434">
    <property type="entry name" value="PHOSPHOGLYCOLATE PHOSPHATASE"/>
    <property type="match status" value="1"/>
</dbReference>
<comment type="catalytic activity">
    <reaction evidence="1">
        <text>2-phosphoglycolate + H2O = glycolate + phosphate</text>
        <dbReference type="Rhea" id="RHEA:14369"/>
        <dbReference type="ChEBI" id="CHEBI:15377"/>
        <dbReference type="ChEBI" id="CHEBI:29805"/>
        <dbReference type="ChEBI" id="CHEBI:43474"/>
        <dbReference type="ChEBI" id="CHEBI:58033"/>
        <dbReference type="EC" id="3.1.3.18"/>
    </reaction>
</comment>